<keyword evidence="3" id="KW-1185">Reference proteome</keyword>
<evidence type="ECO:0008006" key="4">
    <source>
        <dbReference type="Google" id="ProtNLM"/>
    </source>
</evidence>
<proteinExistence type="predicted"/>
<sequence length="284" mass="32551">MTYVDTPGKKQKHPHYEHRTEKLDKKNNDFSRKKFHRIRKVSTHKKILESFGRIGMCLNNKSSNNINISDLNKVCFILINSYEDKENDLGVGPLNDGYLVGLKHHRLGFKIFYLYNSRSDEFTSYLSFFTRNTSHSLTVFYTGRDSMYSGTQGIEFNNGSLFASSISEIISQSENDKAQMIFITDSCNGGSVFGINEIKSNTTSSNPLNLISFYVTKSSSPKSKDSIRSHGIFTYYFFKIISIKPDITPNGLVERINPSLSRFKEIVRFDLSKKELADRPIFFN</sequence>
<evidence type="ECO:0000313" key="3">
    <source>
        <dbReference type="Proteomes" id="UP001470230"/>
    </source>
</evidence>
<accession>A0ABR2H4J6</accession>
<reference evidence="2 3" key="1">
    <citation type="submission" date="2024-04" db="EMBL/GenBank/DDBJ databases">
        <title>Tritrichomonas musculus Genome.</title>
        <authorList>
            <person name="Alves-Ferreira E."/>
            <person name="Grigg M."/>
            <person name="Lorenzi H."/>
            <person name="Galac M."/>
        </authorList>
    </citation>
    <scope>NUCLEOTIDE SEQUENCE [LARGE SCALE GENOMIC DNA]</scope>
    <source>
        <strain evidence="2 3">EAF2021</strain>
    </source>
</reference>
<evidence type="ECO:0000313" key="2">
    <source>
        <dbReference type="EMBL" id="KAK8840672.1"/>
    </source>
</evidence>
<feature type="region of interest" description="Disordered" evidence="1">
    <location>
        <begin position="1"/>
        <end position="23"/>
    </location>
</feature>
<comment type="caution">
    <text evidence="2">The sequence shown here is derived from an EMBL/GenBank/DDBJ whole genome shotgun (WGS) entry which is preliminary data.</text>
</comment>
<protein>
    <recommendedName>
        <fullName evidence="4">Caspase family p20 domain-containing protein</fullName>
    </recommendedName>
</protein>
<organism evidence="2 3">
    <name type="scientific">Tritrichomonas musculus</name>
    <dbReference type="NCBI Taxonomy" id="1915356"/>
    <lineage>
        <taxon>Eukaryota</taxon>
        <taxon>Metamonada</taxon>
        <taxon>Parabasalia</taxon>
        <taxon>Tritrichomonadida</taxon>
        <taxon>Tritrichomonadidae</taxon>
        <taxon>Tritrichomonas</taxon>
    </lineage>
</organism>
<name>A0ABR2H4J6_9EUKA</name>
<dbReference type="EMBL" id="JAPFFF010000044">
    <property type="protein sequence ID" value="KAK8840672.1"/>
    <property type="molecule type" value="Genomic_DNA"/>
</dbReference>
<dbReference type="Proteomes" id="UP001470230">
    <property type="component" value="Unassembled WGS sequence"/>
</dbReference>
<gene>
    <name evidence="2" type="ORF">M9Y10_030447</name>
</gene>
<evidence type="ECO:0000256" key="1">
    <source>
        <dbReference type="SAM" id="MobiDB-lite"/>
    </source>
</evidence>